<feature type="domain" description="Retrotransposon Copia-like N-terminal" evidence="1">
    <location>
        <begin position="24"/>
        <end position="70"/>
    </location>
</feature>
<proteinExistence type="predicted"/>
<dbReference type="PANTHER" id="PTHR37610:SF55">
    <property type="entry name" value="RETROTRANSPOSON COPIA-LIKE N-TERMINAL DOMAIN-CONTAINING PROTEIN"/>
    <property type="match status" value="1"/>
</dbReference>
<feature type="non-terminal residue" evidence="2">
    <location>
        <position position="128"/>
    </location>
</feature>
<accession>A0A392RG87</accession>
<name>A0A392RG87_9FABA</name>
<dbReference type="Proteomes" id="UP000265520">
    <property type="component" value="Unassembled WGS sequence"/>
</dbReference>
<evidence type="ECO:0000313" key="2">
    <source>
        <dbReference type="EMBL" id="MCI35227.1"/>
    </source>
</evidence>
<evidence type="ECO:0000259" key="1">
    <source>
        <dbReference type="Pfam" id="PF14244"/>
    </source>
</evidence>
<dbReference type="Pfam" id="PF14244">
    <property type="entry name" value="Retrotran_gag_3"/>
    <property type="match status" value="1"/>
</dbReference>
<dbReference type="EMBL" id="LXQA010221430">
    <property type="protein sequence ID" value="MCI35227.1"/>
    <property type="molecule type" value="Genomic_DNA"/>
</dbReference>
<comment type="caution">
    <text evidence="2">The sequence shown here is derived from an EMBL/GenBank/DDBJ whole genome shotgun (WGS) entry which is preliminary data.</text>
</comment>
<reference evidence="2 3" key="1">
    <citation type="journal article" date="2018" name="Front. Plant Sci.">
        <title>Red Clover (Trifolium pratense) and Zigzag Clover (T. medium) - A Picture of Genomic Similarities and Differences.</title>
        <authorList>
            <person name="Dluhosova J."/>
            <person name="Istvanek J."/>
            <person name="Nedelnik J."/>
            <person name="Repkova J."/>
        </authorList>
    </citation>
    <scope>NUCLEOTIDE SEQUENCE [LARGE SCALE GENOMIC DNA]</scope>
    <source>
        <strain evidence="3">cv. 10/8</strain>
        <tissue evidence="2">Leaf</tissue>
    </source>
</reference>
<evidence type="ECO:0000313" key="3">
    <source>
        <dbReference type="Proteomes" id="UP000265520"/>
    </source>
</evidence>
<protein>
    <submittedName>
        <fullName evidence="2">Retrovirus-related Pol polyprotein from transposon TNT 1-94</fullName>
    </submittedName>
</protein>
<keyword evidence="3" id="KW-1185">Reference proteome</keyword>
<organism evidence="2 3">
    <name type="scientific">Trifolium medium</name>
    <dbReference type="NCBI Taxonomy" id="97028"/>
    <lineage>
        <taxon>Eukaryota</taxon>
        <taxon>Viridiplantae</taxon>
        <taxon>Streptophyta</taxon>
        <taxon>Embryophyta</taxon>
        <taxon>Tracheophyta</taxon>
        <taxon>Spermatophyta</taxon>
        <taxon>Magnoliopsida</taxon>
        <taxon>eudicotyledons</taxon>
        <taxon>Gunneridae</taxon>
        <taxon>Pentapetalae</taxon>
        <taxon>rosids</taxon>
        <taxon>fabids</taxon>
        <taxon>Fabales</taxon>
        <taxon>Fabaceae</taxon>
        <taxon>Papilionoideae</taxon>
        <taxon>50 kb inversion clade</taxon>
        <taxon>NPAAA clade</taxon>
        <taxon>Hologalegina</taxon>
        <taxon>IRL clade</taxon>
        <taxon>Trifolieae</taxon>
        <taxon>Trifolium</taxon>
    </lineage>
</organism>
<dbReference type="AlphaFoldDB" id="A0A392RG87"/>
<sequence length="128" mass="14306">MPPRVAPVAPVDPVLDQTSPYFVHPSDGPSSVTVKPVLDGSNYHSWARSMRRALGGKMKFEFVDGSIAVPTDPFDPTFRAWNRCNMLVHSWLMNSVSESIAQSIVFLENAIDVWSDLKERFSQGDLVR</sequence>
<dbReference type="InterPro" id="IPR029472">
    <property type="entry name" value="Copia-like_N"/>
</dbReference>
<dbReference type="PANTHER" id="PTHR37610">
    <property type="entry name" value="CCHC-TYPE DOMAIN-CONTAINING PROTEIN"/>
    <property type="match status" value="1"/>
</dbReference>